<keyword evidence="5" id="KW-1185">Reference proteome</keyword>
<evidence type="ECO:0000313" key="4">
    <source>
        <dbReference type="EMBL" id="CAJ0578384.1"/>
    </source>
</evidence>
<dbReference type="Pfam" id="PF02585">
    <property type="entry name" value="PIG-L"/>
    <property type="match status" value="1"/>
</dbReference>
<dbReference type="AlphaFoldDB" id="A0AA36D2H0"/>
<dbReference type="GO" id="GO:0005783">
    <property type="term" value="C:endoplasmic reticulum"/>
    <property type="evidence" value="ECO:0007669"/>
    <property type="project" value="TreeGrafter"/>
</dbReference>
<proteinExistence type="inferred from homology"/>
<dbReference type="GO" id="GO:0000225">
    <property type="term" value="F:N-acetylglucosaminylphosphatidylinositol deacetylase activity"/>
    <property type="evidence" value="ECO:0007669"/>
    <property type="project" value="UniProtKB-EC"/>
</dbReference>
<evidence type="ECO:0000256" key="3">
    <source>
        <dbReference type="SAM" id="MobiDB-lite"/>
    </source>
</evidence>
<dbReference type="SUPFAM" id="SSF102588">
    <property type="entry name" value="LmbE-like"/>
    <property type="match status" value="1"/>
</dbReference>
<evidence type="ECO:0000256" key="1">
    <source>
        <dbReference type="ARBA" id="ARBA00006066"/>
    </source>
</evidence>
<dbReference type="EMBL" id="CATQJA010002653">
    <property type="protein sequence ID" value="CAJ0578384.1"/>
    <property type="molecule type" value="Genomic_DNA"/>
</dbReference>
<comment type="similarity">
    <text evidence="1">Belongs to the PIGL family.</text>
</comment>
<reference evidence="4" key="1">
    <citation type="submission" date="2023-06" db="EMBL/GenBank/DDBJ databases">
        <authorList>
            <person name="Delattre M."/>
        </authorList>
    </citation>
    <scope>NUCLEOTIDE SEQUENCE</scope>
    <source>
        <strain evidence="4">AF72</strain>
    </source>
</reference>
<dbReference type="InterPro" id="IPR024078">
    <property type="entry name" value="LmbE-like_dom_sf"/>
</dbReference>
<protein>
    <recommendedName>
        <fullName evidence="2">N-acetylglucosaminylphosphatidylinositol deacetylase</fullName>
        <ecNumber evidence="2">3.5.1.89</ecNumber>
    </recommendedName>
</protein>
<name>A0AA36D2H0_9BILA</name>
<dbReference type="Gene3D" id="3.40.50.10320">
    <property type="entry name" value="LmbE-like"/>
    <property type="match status" value="1"/>
</dbReference>
<organism evidence="4 5">
    <name type="scientific">Mesorhabditis spiculigera</name>
    <dbReference type="NCBI Taxonomy" id="96644"/>
    <lineage>
        <taxon>Eukaryota</taxon>
        <taxon>Metazoa</taxon>
        <taxon>Ecdysozoa</taxon>
        <taxon>Nematoda</taxon>
        <taxon>Chromadorea</taxon>
        <taxon>Rhabditida</taxon>
        <taxon>Rhabditina</taxon>
        <taxon>Rhabditomorpha</taxon>
        <taxon>Rhabditoidea</taxon>
        <taxon>Rhabditidae</taxon>
        <taxon>Mesorhabditinae</taxon>
        <taxon>Mesorhabditis</taxon>
    </lineage>
</organism>
<dbReference type="PANTHER" id="PTHR12993:SF11">
    <property type="entry name" value="N-ACETYLGLUCOSAMINYL-PHOSPHATIDYLINOSITOL DE-N-ACETYLASE"/>
    <property type="match status" value="1"/>
</dbReference>
<dbReference type="EC" id="3.5.1.89" evidence="2"/>
<dbReference type="PANTHER" id="PTHR12993">
    <property type="entry name" value="N-ACETYLGLUCOSAMINYL-PHOSPHATIDYLINOSITOL DE-N-ACETYLASE-RELATED"/>
    <property type="match status" value="1"/>
</dbReference>
<dbReference type="Proteomes" id="UP001177023">
    <property type="component" value="Unassembled WGS sequence"/>
</dbReference>
<evidence type="ECO:0000313" key="5">
    <source>
        <dbReference type="Proteomes" id="UP001177023"/>
    </source>
</evidence>
<feature type="compositionally biased region" description="Basic and acidic residues" evidence="3">
    <location>
        <begin position="265"/>
        <end position="279"/>
    </location>
</feature>
<dbReference type="InterPro" id="IPR003737">
    <property type="entry name" value="GlcNAc_PI_deacetylase-related"/>
</dbReference>
<accession>A0AA36D2H0</accession>
<comment type="caution">
    <text evidence="4">The sequence shown here is derived from an EMBL/GenBank/DDBJ whole genome shotgun (WGS) entry which is preliminary data.</text>
</comment>
<evidence type="ECO:0000256" key="2">
    <source>
        <dbReference type="ARBA" id="ARBA00012176"/>
    </source>
</evidence>
<feature type="non-terminal residue" evidence="4">
    <location>
        <position position="279"/>
    </location>
</feature>
<feature type="region of interest" description="Disordered" evidence="3">
    <location>
        <begin position="258"/>
        <end position="279"/>
    </location>
</feature>
<gene>
    <name evidence="4" type="ORF">MSPICULIGERA_LOCUS16642</name>
</gene>
<sequence>MFEEPFSLLQLLTSALVLLISASYIFIITSCHRYLPLENTPTNILFVTAHPDDETMFFAPTITSLAKQGHRLFLLCVSNGGFYGQGQTRVREIKNAVEYLGINQSDLTVLDYDSFKDGHAWDHLELREIILRHVKILRADVVITFDEAGVSGHTNHISIFEALQELYTRSELPTNTQVFCLDTVNVLRKYSWAWDAPLSLLRSPYRFFATPRTFFAALAAMRQHKSQLLWFRYLYVAFSRYMVINTYRRISPITRLPKPGRSRLHREESKTKGSRDLSF</sequence>